<dbReference type="AlphaFoldDB" id="A0AAV8ZQ53"/>
<sequence>MLRNALKKTNSEGFIDEDHTGKHSNHAKLDTKQFIRDHIESIPKIESHYLRAQSSRDYIDGSLNISTLYHFEFNISWYTSKKDQCTLCANYANSNKDRKKDLQQEYDDHIRNKEKFRVEKKLDVALAKTDQSIIVSVYDLQAVFPSPLR</sequence>
<feature type="coiled-coil region" evidence="1">
    <location>
        <begin position="92"/>
        <end position="119"/>
    </location>
</feature>
<evidence type="ECO:0000313" key="3">
    <source>
        <dbReference type="EMBL" id="KAJ8967131.1"/>
    </source>
</evidence>
<keyword evidence="4" id="KW-1185">Reference proteome</keyword>
<feature type="compositionally biased region" description="Basic and acidic residues" evidence="2">
    <location>
        <begin position="16"/>
        <end position="26"/>
    </location>
</feature>
<name>A0AAV8ZQ53_9CUCU</name>
<dbReference type="PANTHER" id="PTHR10773">
    <property type="entry name" value="DNA-DIRECTED RNA POLYMERASES I, II, AND III SUBUNIT RPABC2"/>
    <property type="match status" value="1"/>
</dbReference>
<evidence type="ECO:0000256" key="1">
    <source>
        <dbReference type="SAM" id="Coils"/>
    </source>
</evidence>
<evidence type="ECO:0000256" key="2">
    <source>
        <dbReference type="SAM" id="MobiDB-lite"/>
    </source>
</evidence>
<proteinExistence type="predicted"/>
<feature type="region of interest" description="Disordered" evidence="2">
    <location>
        <begin position="1"/>
        <end position="26"/>
    </location>
</feature>
<dbReference type="PANTHER" id="PTHR10773:SF19">
    <property type="match status" value="1"/>
</dbReference>
<gene>
    <name evidence="3" type="ORF">NQ314_003065</name>
</gene>
<accession>A0AAV8ZQ53</accession>
<evidence type="ECO:0000313" key="4">
    <source>
        <dbReference type="Proteomes" id="UP001162156"/>
    </source>
</evidence>
<dbReference type="EMBL" id="JANEYF010000893">
    <property type="protein sequence ID" value="KAJ8967131.1"/>
    <property type="molecule type" value="Genomic_DNA"/>
</dbReference>
<reference evidence="3" key="1">
    <citation type="journal article" date="2023" name="Insect Mol. Biol.">
        <title>Genome sequencing provides insights into the evolution of gene families encoding plant cell wall-degrading enzymes in longhorned beetles.</title>
        <authorList>
            <person name="Shin N.R."/>
            <person name="Okamura Y."/>
            <person name="Kirsch R."/>
            <person name="Pauchet Y."/>
        </authorList>
    </citation>
    <scope>NUCLEOTIDE SEQUENCE</scope>
    <source>
        <strain evidence="3">RBIC_L_NR</strain>
    </source>
</reference>
<organism evidence="3 4">
    <name type="scientific">Rhamnusium bicolor</name>
    <dbReference type="NCBI Taxonomy" id="1586634"/>
    <lineage>
        <taxon>Eukaryota</taxon>
        <taxon>Metazoa</taxon>
        <taxon>Ecdysozoa</taxon>
        <taxon>Arthropoda</taxon>
        <taxon>Hexapoda</taxon>
        <taxon>Insecta</taxon>
        <taxon>Pterygota</taxon>
        <taxon>Neoptera</taxon>
        <taxon>Endopterygota</taxon>
        <taxon>Coleoptera</taxon>
        <taxon>Polyphaga</taxon>
        <taxon>Cucujiformia</taxon>
        <taxon>Chrysomeloidea</taxon>
        <taxon>Cerambycidae</taxon>
        <taxon>Lepturinae</taxon>
        <taxon>Rhagiini</taxon>
        <taxon>Rhamnusium</taxon>
    </lineage>
</organism>
<comment type="caution">
    <text evidence="3">The sequence shown here is derived from an EMBL/GenBank/DDBJ whole genome shotgun (WGS) entry which is preliminary data.</text>
</comment>
<keyword evidence="1" id="KW-0175">Coiled coil</keyword>
<dbReference type="Proteomes" id="UP001162156">
    <property type="component" value="Unassembled WGS sequence"/>
</dbReference>
<protein>
    <submittedName>
        <fullName evidence="3">Uncharacterized protein</fullName>
    </submittedName>
</protein>